<evidence type="ECO:0000313" key="2">
    <source>
        <dbReference type="Proteomes" id="UP000828941"/>
    </source>
</evidence>
<comment type="caution">
    <text evidence="1">The sequence shown here is derived from an EMBL/GenBank/DDBJ whole genome shotgun (WGS) entry which is preliminary data.</text>
</comment>
<dbReference type="Proteomes" id="UP000828941">
    <property type="component" value="Chromosome 3"/>
</dbReference>
<name>A0ACB9PX71_BAUVA</name>
<protein>
    <submittedName>
        <fullName evidence="1">Uncharacterized protein</fullName>
    </submittedName>
</protein>
<evidence type="ECO:0000313" key="1">
    <source>
        <dbReference type="EMBL" id="KAI4351215.1"/>
    </source>
</evidence>
<sequence>MASIIDFTTAVSCFFFFFFVFILAIVITIAGYCTRQPPPANDTGGAATDSDHSTITVEPSTDEKDLCSNPKILYSKAKFYDSSSSNSCCSICLIDYQESDSLRVLPDCGHFFHVNGGILEEYSEDVLCIVEHSVQSKGEKRLEIVLSEAVRSNCYTGTPLVKYGIERSFSSDLLPLYRGTVPIQRALQDGNKETGVSLGITVHELDAGPIIASEVFQLDDQINMLVFLCHKESDFLNFFAMIL</sequence>
<proteinExistence type="predicted"/>
<organism evidence="1 2">
    <name type="scientific">Bauhinia variegata</name>
    <name type="common">Purple orchid tree</name>
    <name type="synonym">Phanera variegata</name>
    <dbReference type="NCBI Taxonomy" id="167791"/>
    <lineage>
        <taxon>Eukaryota</taxon>
        <taxon>Viridiplantae</taxon>
        <taxon>Streptophyta</taxon>
        <taxon>Embryophyta</taxon>
        <taxon>Tracheophyta</taxon>
        <taxon>Spermatophyta</taxon>
        <taxon>Magnoliopsida</taxon>
        <taxon>eudicotyledons</taxon>
        <taxon>Gunneridae</taxon>
        <taxon>Pentapetalae</taxon>
        <taxon>rosids</taxon>
        <taxon>fabids</taxon>
        <taxon>Fabales</taxon>
        <taxon>Fabaceae</taxon>
        <taxon>Cercidoideae</taxon>
        <taxon>Cercideae</taxon>
        <taxon>Bauhiniinae</taxon>
        <taxon>Bauhinia</taxon>
    </lineage>
</organism>
<gene>
    <name evidence="1" type="ORF">L6164_005593</name>
</gene>
<keyword evidence="2" id="KW-1185">Reference proteome</keyword>
<reference evidence="1 2" key="1">
    <citation type="journal article" date="2022" name="DNA Res.">
        <title>Chromosomal-level genome assembly of the orchid tree Bauhinia variegata (Leguminosae; Cercidoideae) supports the allotetraploid origin hypothesis of Bauhinia.</title>
        <authorList>
            <person name="Zhong Y."/>
            <person name="Chen Y."/>
            <person name="Zheng D."/>
            <person name="Pang J."/>
            <person name="Liu Y."/>
            <person name="Luo S."/>
            <person name="Meng S."/>
            <person name="Qian L."/>
            <person name="Wei D."/>
            <person name="Dai S."/>
            <person name="Zhou R."/>
        </authorList>
    </citation>
    <scope>NUCLEOTIDE SEQUENCE [LARGE SCALE GENOMIC DNA]</scope>
    <source>
        <strain evidence="1">BV-YZ2020</strain>
    </source>
</reference>
<dbReference type="EMBL" id="CM039428">
    <property type="protein sequence ID" value="KAI4351215.1"/>
    <property type="molecule type" value="Genomic_DNA"/>
</dbReference>
<accession>A0ACB9PX71</accession>